<feature type="transmembrane region" description="Helical" evidence="11">
    <location>
        <begin position="7"/>
        <end position="31"/>
    </location>
</feature>
<dbReference type="PROSITE" id="PS50928">
    <property type="entry name" value="ABC_TM1"/>
    <property type="match status" value="1"/>
</dbReference>
<gene>
    <name evidence="12" type="primary">ugpE</name>
    <name evidence="14" type="ORF">SAMN02927923_03284</name>
</gene>
<comment type="similarity">
    <text evidence="2 11">Belongs to the binding-protein-dependent transport system permease family.</text>
</comment>
<feature type="domain" description="ABC transmembrane type-1" evidence="13">
    <location>
        <begin position="71"/>
        <end position="297"/>
    </location>
</feature>
<evidence type="ECO:0000256" key="11">
    <source>
        <dbReference type="RuleBase" id="RU363032"/>
    </source>
</evidence>
<keyword evidence="9 11" id="KW-0472">Membrane</keyword>
<evidence type="ECO:0000256" key="6">
    <source>
        <dbReference type="ARBA" id="ARBA00022475"/>
    </source>
</evidence>
<reference evidence="14 15" key="1">
    <citation type="submission" date="2016-10" db="EMBL/GenBank/DDBJ databases">
        <authorList>
            <person name="de Groot N.N."/>
        </authorList>
    </citation>
    <scope>NUCLEOTIDE SEQUENCE [LARGE SCALE GENOMIC DNA]</scope>
    <source>
        <strain evidence="14 15">CGMCC 1.7666</strain>
    </source>
</reference>
<evidence type="ECO:0000256" key="2">
    <source>
        <dbReference type="ARBA" id="ARBA00009306"/>
    </source>
</evidence>
<keyword evidence="7 11" id="KW-0812">Transmembrane</keyword>
<evidence type="ECO:0000256" key="1">
    <source>
        <dbReference type="ARBA" id="ARBA00004651"/>
    </source>
</evidence>
<evidence type="ECO:0000256" key="9">
    <source>
        <dbReference type="ARBA" id="ARBA00023136"/>
    </source>
</evidence>
<keyword evidence="5 11" id="KW-0813">Transport</keyword>
<dbReference type="GO" id="GO:0055085">
    <property type="term" value="P:transmembrane transport"/>
    <property type="evidence" value="ECO:0007669"/>
    <property type="project" value="InterPro"/>
</dbReference>
<evidence type="ECO:0000256" key="7">
    <source>
        <dbReference type="ARBA" id="ARBA00022692"/>
    </source>
</evidence>
<dbReference type="OrthoDB" id="9815445at2"/>
<dbReference type="AlphaFoldDB" id="A0A1G5KFZ3"/>
<dbReference type="EMBL" id="FMVJ01000009">
    <property type="protein sequence ID" value="SCY99161.1"/>
    <property type="molecule type" value="Genomic_DNA"/>
</dbReference>
<name>A0A1G5KFZ3_9HYPH</name>
<dbReference type="STRING" id="549386.SAMN02927923_03284"/>
<dbReference type="PANTHER" id="PTHR43744">
    <property type="entry name" value="ABC TRANSPORTER PERMEASE PROTEIN MG189-RELATED-RELATED"/>
    <property type="match status" value="1"/>
</dbReference>
<dbReference type="RefSeq" id="WP_091136888.1">
    <property type="nucleotide sequence ID" value="NZ_FMVJ01000009.1"/>
</dbReference>
<keyword evidence="6 12" id="KW-1003">Cell membrane</keyword>
<evidence type="ECO:0000256" key="12">
    <source>
        <dbReference type="RuleBase" id="RU363056"/>
    </source>
</evidence>
<organism evidence="14 15">
    <name type="scientific">Microvirga guangxiensis</name>
    <dbReference type="NCBI Taxonomy" id="549386"/>
    <lineage>
        <taxon>Bacteria</taxon>
        <taxon>Pseudomonadati</taxon>
        <taxon>Pseudomonadota</taxon>
        <taxon>Alphaproteobacteria</taxon>
        <taxon>Hyphomicrobiales</taxon>
        <taxon>Methylobacteriaceae</taxon>
        <taxon>Microvirga</taxon>
    </lineage>
</organism>
<evidence type="ECO:0000313" key="15">
    <source>
        <dbReference type="Proteomes" id="UP000199569"/>
    </source>
</evidence>
<feature type="transmembrane region" description="Helical" evidence="11">
    <location>
        <begin position="75"/>
        <end position="99"/>
    </location>
</feature>
<feature type="transmembrane region" description="Helical" evidence="11">
    <location>
        <begin position="214"/>
        <end position="235"/>
    </location>
</feature>
<proteinExistence type="inferred from homology"/>
<evidence type="ECO:0000256" key="8">
    <source>
        <dbReference type="ARBA" id="ARBA00022989"/>
    </source>
</evidence>
<protein>
    <recommendedName>
        <fullName evidence="4 12">sn-glycerol-3-phosphate transport system permease protein UgpE</fullName>
    </recommendedName>
</protein>
<evidence type="ECO:0000256" key="10">
    <source>
        <dbReference type="ARBA" id="ARBA00037054"/>
    </source>
</evidence>
<keyword evidence="15" id="KW-1185">Reference proteome</keyword>
<evidence type="ECO:0000256" key="3">
    <source>
        <dbReference type="ARBA" id="ARBA00011557"/>
    </source>
</evidence>
<keyword evidence="12" id="KW-0997">Cell inner membrane</keyword>
<comment type="subunit">
    <text evidence="3 12">The complex is composed of two ATP-binding proteins (UgpC), two transmembrane proteins (UgpA and UgpE) and a solute-binding protein (UgpB).</text>
</comment>
<comment type="function">
    <text evidence="10 12">Part of the ABC transporter complex UgpBAEC involved in sn-glycerol-3-phosphate (G3P) import. Probably responsible for the translocation of the substrate across the membrane.</text>
</comment>
<sequence>MIERTPVLNLVTHAVLFIGLAIAFVPMWLVFVAATLSLQEINTPPISLLPGSHLWENLAEAWTRADLGVKLTNSLIMSVAVAAGKIALASITAFALVFFRFPGRMTAFWLIFITLMLPLEVRIVPTYAVAANVFSPYQTILDVTGLSWLWQQLTGAELALEWNLLNSYTGLVLPLVATATGTFLYRQFFLTVPEELMEAAKMDGAGPMRFFREILMPLSITNMAALFTIMFIYAWNQYLWPLLITTDRTHRGTAVMALRQLIPMSGDSTGGGVPDWNVAMAGCLIVVAPALLVVALMQRFFVRGLIASDK</sequence>
<dbReference type="PANTHER" id="PTHR43744:SF8">
    <property type="entry name" value="SN-GLYCEROL-3-PHOSPHATE TRANSPORT SYSTEM PERMEASE PROTEIN UGPE"/>
    <property type="match status" value="1"/>
</dbReference>
<evidence type="ECO:0000256" key="5">
    <source>
        <dbReference type="ARBA" id="ARBA00022448"/>
    </source>
</evidence>
<dbReference type="InterPro" id="IPR035906">
    <property type="entry name" value="MetI-like_sf"/>
</dbReference>
<dbReference type="GO" id="GO:0005886">
    <property type="term" value="C:plasma membrane"/>
    <property type="evidence" value="ECO:0007669"/>
    <property type="project" value="UniProtKB-SubCell"/>
</dbReference>
<evidence type="ECO:0000313" key="14">
    <source>
        <dbReference type="EMBL" id="SCY99161.1"/>
    </source>
</evidence>
<feature type="transmembrane region" description="Helical" evidence="11">
    <location>
        <begin position="171"/>
        <end position="193"/>
    </location>
</feature>
<dbReference type="Gene3D" id="1.10.3720.10">
    <property type="entry name" value="MetI-like"/>
    <property type="match status" value="1"/>
</dbReference>
<accession>A0A1G5KFZ3</accession>
<evidence type="ECO:0000259" key="13">
    <source>
        <dbReference type="PROSITE" id="PS50928"/>
    </source>
</evidence>
<keyword evidence="8 11" id="KW-1133">Transmembrane helix</keyword>
<dbReference type="Pfam" id="PF00528">
    <property type="entry name" value="BPD_transp_1"/>
    <property type="match status" value="1"/>
</dbReference>
<dbReference type="CDD" id="cd06261">
    <property type="entry name" value="TM_PBP2"/>
    <property type="match status" value="1"/>
</dbReference>
<dbReference type="SUPFAM" id="SSF161098">
    <property type="entry name" value="MetI-like"/>
    <property type="match status" value="1"/>
</dbReference>
<feature type="transmembrane region" description="Helical" evidence="11">
    <location>
        <begin position="106"/>
        <end position="128"/>
    </location>
</feature>
<feature type="transmembrane region" description="Helical" evidence="11">
    <location>
        <begin position="278"/>
        <end position="302"/>
    </location>
</feature>
<comment type="subcellular location">
    <subcellularLocation>
        <location evidence="12">Cell inner membrane</location>
        <topology evidence="12">Multi-pass membrane protein</topology>
    </subcellularLocation>
    <subcellularLocation>
        <location evidence="1 11">Cell membrane</location>
        <topology evidence="1 11">Multi-pass membrane protein</topology>
    </subcellularLocation>
</comment>
<dbReference type="InterPro" id="IPR000515">
    <property type="entry name" value="MetI-like"/>
</dbReference>
<dbReference type="Proteomes" id="UP000199569">
    <property type="component" value="Unassembled WGS sequence"/>
</dbReference>
<evidence type="ECO:0000256" key="4">
    <source>
        <dbReference type="ARBA" id="ARBA00020515"/>
    </source>
</evidence>